<dbReference type="Gene3D" id="3.40.605.10">
    <property type="entry name" value="Aldehyde Dehydrogenase, Chain A, domain 1"/>
    <property type="match status" value="1"/>
</dbReference>
<dbReference type="PANTHER" id="PTHR43353:SF6">
    <property type="entry name" value="CYTOPLASMIC ALDEHYDE DEHYDROGENASE (EUROFUNG)"/>
    <property type="match status" value="1"/>
</dbReference>
<dbReference type="Proteomes" id="UP000770015">
    <property type="component" value="Unassembled WGS sequence"/>
</dbReference>
<dbReference type="PANTHER" id="PTHR43353">
    <property type="entry name" value="SUCCINATE-SEMIALDEHYDE DEHYDROGENASE, MITOCHONDRIAL"/>
    <property type="match status" value="1"/>
</dbReference>
<dbReference type="OrthoDB" id="310895at2759"/>
<organism evidence="3 4">
    <name type="scientific">Plectosphaerella plurivora</name>
    <dbReference type="NCBI Taxonomy" id="936078"/>
    <lineage>
        <taxon>Eukaryota</taxon>
        <taxon>Fungi</taxon>
        <taxon>Dikarya</taxon>
        <taxon>Ascomycota</taxon>
        <taxon>Pezizomycotina</taxon>
        <taxon>Sordariomycetes</taxon>
        <taxon>Hypocreomycetidae</taxon>
        <taxon>Glomerellales</taxon>
        <taxon>Plectosphaerellaceae</taxon>
        <taxon>Plectosphaerella</taxon>
    </lineage>
</organism>
<dbReference type="AlphaFoldDB" id="A0A9P8VJC4"/>
<dbReference type="SUPFAM" id="SSF53720">
    <property type="entry name" value="ALDH-like"/>
    <property type="match status" value="1"/>
</dbReference>
<proteinExistence type="predicted"/>
<evidence type="ECO:0000313" key="4">
    <source>
        <dbReference type="Proteomes" id="UP000770015"/>
    </source>
</evidence>
<evidence type="ECO:0000256" key="1">
    <source>
        <dbReference type="ARBA" id="ARBA00023002"/>
    </source>
</evidence>
<evidence type="ECO:0000259" key="2">
    <source>
        <dbReference type="Pfam" id="PF00171"/>
    </source>
</evidence>
<dbReference type="EMBL" id="JAGSXJ010000004">
    <property type="protein sequence ID" value="KAH6692231.1"/>
    <property type="molecule type" value="Genomic_DNA"/>
</dbReference>
<accession>A0A9P8VJC4</accession>
<reference evidence="3" key="1">
    <citation type="journal article" date="2021" name="Nat. Commun.">
        <title>Genetic determinants of endophytism in the Arabidopsis root mycobiome.</title>
        <authorList>
            <person name="Mesny F."/>
            <person name="Miyauchi S."/>
            <person name="Thiergart T."/>
            <person name="Pickel B."/>
            <person name="Atanasova L."/>
            <person name="Karlsson M."/>
            <person name="Huettel B."/>
            <person name="Barry K.W."/>
            <person name="Haridas S."/>
            <person name="Chen C."/>
            <person name="Bauer D."/>
            <person name="Andreopoulos W."/>
            <person name="Pangilinan J."/>
            <person name="LaButti K."/>
            <person name="Riley R."/>
            <person name="Lipzen A."/>
            <person name="Clum A."/>
            <person name="Drula E."/>
            <person name="Henrissat B."/>
            <person name="Kohler A."/>
            <person name="Grigoriev I.V."/>
            <person name="Martin F.M."/>
            <person name="Hacquard S."/>
        </authorList>
    </citation>
    <scope>NUCLEOTIDE SEQUENCE</scope>
    <source>
        <strain evidence="3">MPI-SDFR-AT-0117</strain>
    </source>
</reference>
<dbReference type="Pfam" id="PF00171">
    <property type="entry name" value="Aldedh"/>
    <property type="match status" value="1"/>
</dbReference>
<dbReference type="GO" id="GO:0009450">
    <property type="term" value="P:gamma-aminobutyric acid catabolic process"/>
    <property type="evidence" value="ECO:0007669"/>
    <property type="project" value="TreeGrafter"/>
</dbReference>
<dbReference type="InterPro" id="IPR050740">
    <property type="entry name" value="Aldehyde_DH_Superfamily"/>
</dbReference>
<name>A0A9P8VJC4_9PEZI</name>
<keyword evidence="1" id="KW-0560">Oxidoreductase</keyword>
<gene>
    <name evidence="3" type="ORF">F5X68DRAFT_220545</name>
</gene>
<dbReference type="InterPro" id="IPR015590">
    <property type="entry name" value="Aldehyde_DH_dom"/>
</dbReference>
<feature type="domain" description="Aldehyde dehydrogenase" evidence="2">
    <location>
        <begin position="35"/>
        <end position="482"/>
    </location>
</feature>
<protein>
    <submittedName>
        <fullName evidence="3">Aldehyde/histidinol dehydrogenase</fullName>
    </submittedName>
</protein>
<dbReference type="Gene3D" id="3.40.309.10">
    <property type="entry name" value="Aldehyde Dehydrogenase, Chain A, domain 2"/>
    <property type="match status" value="1"/>
</dbReference>
<dbReference type="InterPro" id="IPR016162">
    <property type="entry name" value="Ald_DH_N"/>
</dbReference>
<evidence type="ECO:0000313" key="3">
    <source>
        <dbReference type="EMBL" id="KAH6692231.1"/>
    </source>
</evidence>
<keyword evidence="4" id="KW-1185">Reference proteome</keyword>
<dbReference type="InterPro" id="IPR016161">
    <property type="entry name" value="Ald_DH/histidinol_DH"/>
</dbReference>
<comment type="caution">
    <text evidence="3">The sequence shown here is derived from an EMBL/GenBank/DDBJ whole genome shotgun (WGS) entry which is preliminary data.</text>
</comment>
<sequence>MAPRITPLIISGRDVVLPSQESVFYTNPDIHESGTASLLVQGATKELCIEAVESCAKAFNTWRTTCLGERRRLFLNLADVLRRKAAELNAIVCEELQCSAVWAGINVDDTIALSEHVASLSTSAVLSGTVPEIRAPGSQAVVTPAPLGVILGIAPWNAPAILGLRAVAAAIMAGNTAILKGSELSPRTHYLIASAFGEAGFPPGVVNFLLHRPEDAADVFETIISQPDVRKCNFTGSTAVGRHIAMRAAFYLKPVLLELGGKNHVIVLDGADLEDAANKILIGALLNSGQICMSTDLVLVSRSSKDKLCLLLREKLEDFSAQHVTKLISGAGDRKIHALITDATDKGARVYTAAPKTDSGKLNGPGPDRRQHATLLENVTPDMDFWSHEAFGPLIGVAACDGLDDAIDTVNACPYGLSAAIFSGPELKVISAARRLNVGAVHINGATVHDEATLPHGGCKDSGWGRFGGHWALLEFVQTQTVIVN</sequence>
<dbReference type="InterPro" id="IPR016163">
    <property type="entry name" value="Ald_DH_C"/>
</dbReference>
<dbReference type="GO" id="GO:0004777">
    <property type="term" value="F:succinate-semialdehyde dehydrogenase (NAD+) activity"/>
    <property type="evidence" value="ECO:0007669"/>
    <property type="project" value="TreeGrafter"/>
</dbReference>